<name>A0A9W8WAE1_9HYPO</name>
<proteinExistence type="predicted"/>
<protein>
    <submittedName>
        <fullName evidence="2">Uncharacterized protein</fullName>
    </submittedName>
</protein>
<comment type="caution">
    <text evidence="2">The sequence shown here is derived from an EMBL/GenBank/DDBJ whole genome shotgun (WGS) entry which is preliminary data.</text>
</comment>
<gene>
    <name evidence="2" type="ORF">N0V84_007214</name>
</gene>
<keyword evidence="3" id="KW-1185">Reference proteome</keyword>
<accession>A0A9W8WAE1</accession>
<dbReference type="OrthoDB" id="5106564at2759"/>
<reference evidence="2" key="1">
    <citation type="submission" date="2022-10" db="EMBL/GenBank/DDBJ databases">
        <title>Tapping the CABI collections for fungal endophytes: first genome assemblies for Collariella, Neodidymelliopsis, Ascochyta clinopodiicola, Didymella pomorum, Didymosphaeria variabile, Neocosmospora piperis and Neocucurbitaria cava.</title>
        <authorList>
            <person name="Hill R."/>
        </authorList>
    </citation>
    <scope>NUCLEOTIDE SEQUENCE</scope>
    <source>
        <strain evidence="2">IMI 366586</strain>
    </source>
</reference>
<organism evidence="2 3">
    <name type="scientific">Fusarium piperis</name>
    <dbReference type="NCBI Taxonomy" id="1435070"/>
    <lineage>
        <taxon>Eukaryota</taxon>
        <taxon>Fungi</taxon>
        <taxon>Dikarya</taxon>
        <taxon>Ascomycota</taxon>
        <taxon>Pezizomycotina</taxon>
        <taxon>Sordariomycetes</taxon>
        <taxon>Hypocreomycetidae</taxon>
        <taxon>Hypocreales</taxon>
        <taxon>Nectriaceae</taxon>
        <taxon>Fusarium</taxon>
        <taxon>Fusarium solani species complex</taxon>
    </lineage>
</organism>
<dbReference type="EMBL" id="JAPEUR010000155">
    <property type="protein sequence ID" value="KAJ4317695.1"/>
    <property type="molecule type" value="Genomic_DNA"/>
</dbReference>
<sequence length="80" mass="8783">MDQSTVISNILSISIWGVEASNMAQGDRPIRKIICGILVFFTVNPSLALVVVVIIQGLKAKRSRGPYVKKGTRARKIKTE</sequence>
<evidence type="ECO:0000313" key="3">
    <source>
        <dbReference type="Proteomes" id="UP001140502"/>
    </source>
</evidence>
<keyword evidence="1" id="KW-0472">Membrane</keyword>
<evidence type="ECO:0000313" key="2">
    <source>
        <dbReference type="EMBL" id="KAJ4317695.1"/>
    </source>
</evidence>
<keyword evidence="1" id="KW-0812">Transmembrane</keyword>
<dbReference type="AlphaFoldDB" id="A0A9W8WAE1"/>
<feature type="transmembrane region" description="Helical" evidence="1">
    <location>
        <begin position="30"/>
        <end position="55"/>
    </location>
</feature>
<keyword evidence="1" id="KW-1133">Transmembrane helix</keyword>
<evidence type="ECO:0000256" key="1">
    <source>
        <dbReference type="SAM" id="Phobius"/>
    </source>
</evidence>
<dbReference type="Proteomes" id="UP001140502">
    <property type="component" value="Unassembled WGS sequence"/>
</dbReference>